<keyword evidence="12" id="KW-1185">Reference proteome</keyword>
<evidence type="ECO:0000256" key="2">
    <source>
        <dbReference type="ARBA" id="ARBA00022679"/>
    </source>
</evidence>
<dbReference type="Gene3D" id="2.160.20.80">
    <property type="entry name" value="E3 ubiquitin-protein ligase SopA"/>
    <property type="match status" value="1"/>
</dbReference>
<feature type="domain" description="MTTase N-terminal" evidence="9">
    <location>
        <begin position="6"/>
        <end position="122"/>
    </location>
</feature>
<dbReference type="SUPFAM" id="SSF102114">
    <property type="entry name" value="Radical SAM enzymes"/>
    <property type="match status" value="1"/>
</dbReference>
<comment type="caution">
    <text evidence="11">The sequence shown here is derived from an EMBL/GenBank/DDBJ whole genome shotgun (WGS) entry which is preliminary data.</text>
</comment>
<dbReference type="CDD" id="cd01335">
    <property type="entry name" value="Radical_SAM"/>
    <property type="match status" value="1"/>
</dbReference>
<feature type="region of interest" description="Disordered" evidence="8">
    <location>
        <begin position="144"/>
        <end position="199"/>
    </location>
</feature>
<keyword evidence="7" id="KW-0963">Cytoplasm</keyword>
<dbReference type="Gene3D" id="3.40.50.12160">
    <property type="entry name" value="Methylthiotransferase, N-terminal domain"/>
    <property type="match status" value="1"/>
</dbReference>
<evidence type="ECO:0000256" key="3">
    <source>
        <dbReference type="ARBA" id="ARBA00022691"/>
    </source>
</evidence>
<dbReference type="Gene3D" id="2.40.50.140">
    <property type="entry name" value="Nucleic acid-binding proteins"/>
    <property type="match status" value="1"/>
</dbReference>
<dbReference type="InterPro" id="IPR020612">
    <property type="entry name" value="Methylthiotransferase_CS"/>
</dbReference>
<feature type="binding site" evidence="7">
    <location>
        <position position="51"/>
    </location>
    <ligand>
        <name>[4Fe-4S] cluster</name>
        <dbReference type="ChEBI" id="CHEBI:49883"/>
        <label>1</label>
    </ligand>
</feature>
<dbReference type="Pfam" id="PF18693">
    <property type="entry name" value="TRAM_2"/>
    <property type="match status" value="1"/>
</dbReference>
<dbReference type="SFLD" id="SFLDG01082">
    <property type="entry name" value="B12-binding_domain_containing"/>
    <property type="match status" value="1"/>
</dbReference>
<feature type="binding site" evidence="7">
    <location>
        <position position="289"/>
    </location>
    <ligand>
        <name>[4Fe-4S] cluster</name>
        <dbReference type="ChEBI" id="CHEBI:49883"/>
        <label>2</label>
        <note>4Fe-4S-S-AdoMet</note>
    </ligand>
</feature>
<feature type="region of interest" description="Disordered" evidence="8">
    <location>
        <begin position="214"/>
        <end position="236"/>
    </location>
</feature>
<keyword evidence="4 7" id="KW-0479">Metal-binding</keyword>
<dbReference type="AlphaFoldDB" id="A0A4R8CJD0"/>
<reference evidence="11 12" key="1">
    <citation type="submission" date="2019-03" db="EMBL/GenBank/DDBJ databases">
        <title>Genomic Encyclopedia of Type Strains, Phase III (KMG-III): the genomes of soil and plant-associated and newly described type strains.</title>
        <authorList>
            <person name="Whitman W."/>
        </authorList>
    </citation>
    <scope>NUCLEOTIDE SEQUENCE [LARGE SCALE GENOMIC DNA]</scope>
    <source>
        <strain evidence="11 12">VKM Ac-2573</strain>
    </source>
</reference>
<dbReference type="PROSITE" id="PS51449">
    <property type="entry name" value="MTTASE_N"/>
    <property type="match status" value="1"/>
</dbReference>
<evidence type="ECO:0000256" key="4">
    <source>
        <dbReference type="ARBA" id="ARBA00022723"/>
    </source>
</evidence>
<comment type="function">
    <text evidence="7">Catalyzes the methylthiolation of an aspartic acid residue of ribosomal protein uS12.</text>
</comment>
<keyword evidence="3 7" id="KW-0949">S-adenosyl-L-methionine</keyword>
<comment type="catalytic activity">
    <reaction evidence="7">
        <text>L-aspartate(89)-[ribosomal protein uS12]-hydrogen + (sulfur carrier)-SH + AH2 + 2 S-adenosyl-L-methionine = 3-methylsulfanyl-L-aspartate(89)-[ribosomal protein uS12]-hydrogen + (sulfur carrier)-H + 5'-deoxyadenosine + L-methionine + A + S-adenosyl-L-homocysteine + 2 H(+)</text>
        <dbReference type="Rhea" id="RHEA:37087"/>
        <dbReference type="Rhea" id="RHEA-COMP:10460"/>
        <dbReference type="Rhea" id="RHEA-COMP:10461"/>
        <dbReference type="Rhea" id="RHEA-COMP:14737"/>
        <dbReference type="Rhea" id="RHEA-COMP:14739"/>
        <dbReference type="ChEBI" id="CHEBI:13193"/>
        <dbReference type="ChEBI" id="CHEBI:15378"/>
        <dbReference type="ChEBI" id="CHEBI:17319"/>
        <dbReference type="ChEBI" id="CHEBI:17499"/>
        <dbReference type="ChEBI" id="CHEBI:29917"/>
        <dbReference type="ChEBI" id="CHEBI:29961"/>
        <dbReference type="ChEBI" id="CHEBI:57844"/>
        <dbReference type="ChEBI" id="CHEBI:57856"/>
        <dbReference type="ChEBI" id="CHEBI:59789"/>
        <dbReference type="ChEBI" id="CHEBI:64428"/>
        <dbReference type="ChEBI" id="CHEBI:73599"/>
        <dbReference type="EC" id="2.8.4.4"/>
    </reaction>
</comment>
<dbReference type="SMART" id="SM00729">
    <property type="entry name" value="Elp3"/>
    <property type="match status" value="1"/>
</dbReference>
<dbReference type="SUPFAM" id="SSF141571">
    <property type="entry name" value="Pentapeptide repeat-like"/>
    <property type="match status" value="1"/>
</dbReference>
<dbReference type="InterPro" id="IPR058240">
    <property type="entry name" value="rSAM_sf"/>
</dbReference>
<proteinExistence type="inferred from homology"/>
<dbReference type="PANTHER" id="PTHR43837:SF1">
    <property type="entry name" value="RIBOSOMAL PROTEIN US12 METHYLTHIOTRANSFERASE RIMO"/>
    <property type="match status" value="1"/>
</dbReference>
<dbReference type="Gene3D" id="3.80.30.20">
    <property type="entry name" value="tm_1862 like domain"/>
    <property type="match status" value="1"/>
</dbReference>
<dbReference type="GO" id="GO:0046872">
    <property type="term" value="F:metal ion binding"/>
    <property type="evidence" value="ECO:0007669"/>
    <property type="project" value="UniProtKB-KW"/>
</dbReference>
<dbReference type="InterPro" id="IPR012340">
    <property type="entry name" value="NA-bd_OB-fold"/>
</dbReference>
<accession>A0A4R8CJD0</accession>
<dbReference type="SFLD" id="SFLDS00029">
    <property type="entry name" value="Radical_SAM"/>
    <property type="match status" value="1"/>
</dbReference>
<dbReference type="InterPro" id="IPR023404">
    <property type="entry name" value="rSAM_horseshoe"/>
</dbReference>
<name>A0A4R8CJD0_9ACTN</name>
<keyword evidence="5 7" id="KW-0408">Iron</keyword>
<comment type="subcellular location">
    <subcellularLocation>
        <location evidence="7">Cytoplasm</location>
    </subcellularLocation>
</comment>
<feature type="binding site" evidence="7">
    <location>
        <position position="282"/>
    </location>
    <ligand>
        <name>[4Fe-4S] cluster</name>
        <dbReference type="ChEBI" id="CHEBI:49883"/>
        <label>2</label>
        <note>4Fe-4S-S-AdoMet</note>
    </ligand>
</feature>
<feature type="binding site" evidence="7">
    <location>
        <position position="85"/>
    </location>
    <ligand>
        <name>[4Fe-4S] cluster</name>
        <dbReference type="ChEBI" id="CHEBI:49883"/>
        <label>1</label>
    </ligand>
</feature>
<dbReference type="InterPro" id="IPR007197">
    <property type="entry name" value="rSAM"/>
</dbReference>
<feature type="binding site" evidence="7">
    <location>
        <position position="286"/>
    </location>
    <ligand>
        <name>[4Fe-4S] cluster</name>
        <dbReference type="ChEBI" id="CHEBI:49883"/>
        <label>2</label>
        <note>4Fe-4S-S-AdoMet</note>
    </ligand>
</feature>
<dbReference type="EC" id="2.8.4.4" evidence="7"/>
<keyword evidence="2 7" id="KW-0808">Transferase</keyword>
<dbReference type="Pfam" id="PF04055">
    <property type="entry name" value="Radical_SAM"/>
    <property type="match status" value="1"/>
</dbReference>
<dbReference type="InterPro" id="IPR005840">
    <property type="entry name" value="Ribosomal_uS12_MeSTrfase_RimO"/>
</dbReference>
<comment type="similarity">
    <text evidence="7">Belongs to the methylthiotransferase family. RimO subfamily.</text>
</comment>
<dbReference type="GO" id="GO:0051539">
    <property type="term" value="F:4 iron, 4 sulfur cluster binding"/>
    <property type="evidence" value="ECO:0007669"/>
    <property type="project" value="UniProtKB-UniRule"/>
</dbReference>
<dbReference type="EMBL" id="SODP01000001">
    <property type="protein sequence ID" value="TDW75935.1"/>
    <property type="molecule type" value="Genomic_DNA"/>
</dbReference>
<feature type="binding site" evidence="7">
    <location>
        <position position="15"/>
    </location>
    <ligand>
        <name>[4Fe-4S] cluster</name>
        <dbReference type="ChEBI" id="CHEBI:49883"/>
        <label>1</label>
    </ligand>
</feature>
<sequence>MNTPPTTVALVTLGCARNDVDSEELAGRLEAGGFRLVDDAAEADTVVVNTCGFVEAAKKDSVDTLLAAADYKESGRTQAVVAVGCLAERYGDQLAEALPETDAVLSFDDYTDISDRLRSILAGNKHQPHVPRDRRKLLPLAPADRHSAPAPAVPGHGDQPTTAGQPTGGGQASGAEQPTSGGQPTSAGQAGGAGRLAGGELSAGDARVAGIGSHIPEQLRPTGAARSGEQTDGLKGRFVTGAPEELKIDAPDLATAPASGPRVVRRRLDGGPMAPLKLASGCDRRCAFCAIPMFRGAFMSRRPAEVLREAEWLAENGVRELFLVSENSTSYGKDLGDLRLLETLVGEIAQVPGIIRVRVSYLQPAEMRPTLISAMTSTPGVVPYFDLSFQHASGPLLRRMRRFGDSERFLELIAQVRATAPTAGIRSNVIVGFPGETEEDVDILCDFLSRAGLDAIGVFGYSDEDGTEAETYDGKLDEDTIAARLDRVTRLAEDLTSARAESRIGELLEVLIESTDSTNPGSYDAQSDEDDLDGAELDGVELDGADMGDADMGDADLGEAELDDAELDAAGPDRVGPDGAELDEVELGAAGRRVGLDGVLTAGAGRTGEGRAAHQGPEVDGSTTVTGLPDGVRVGDLVSAKVVASDGVDLIAEFAALVSTPDARPAANLTA</sequence>
<dbReference type="InterPro" id="IPR038135">
    <property type="entry name" value="Methylthiotransferase_N_sf"/>
</dbReference>
<dbReference type="HAMAP" id="MF_01865">
    <property type="entry name" value="MTTase_RimO"/>
    <property type="match status" value="1"/>
</dbReference>
<feature type="compositionally biased region" description="Polar residues" evidence="8">
    <location>
        <begin position="176"/>
        <end position="185"/>
    </location>
</feature>
<dbReference type="InterPro" id="IPR002792">
    <property type="entry name" value="TRAM_dom"/>
</dbReference>
<dbReference type="GO" id="GO:0103039">
    <property type="term" value="F:protein methylthiotransferase activity"/>
    <property type="evidence" value="ECO:0007669"/>
    <property type="project" value="UniProtKB-EC"/>
</dbReference>
<evidence type="ECO:0000256" key="5">
    <source>
        <dbReference type="ARBA" id="ARBA00023004"/>
    </source>
</evidence>
<evidence type="ECO:0000313" key="11">
    <source>
        <dbReference type="EMBL" id="TDW75935.1"/>
    </source>
</evidence>
<dbReference type="PROSITE" id="PS51918">
    <property type="entry name" value="RADICAL_SAM"/>
    <property type="match status" value="1"/>
</dbReference>
<dbReference type="InterPro" id="IPR013848">
    <property type="entry name" value="Methylthiotransferase_N"/>
</dbReference>
<evidence type="ECO:0000256" key="7">
    <source>
        <dbReference type="HAMAP-Rule" id="MF_01865"/>
    </source>
</evidence>
<evidence type="ECO:0000256" key="8">
    <source>
        <dbReference type="SAM" id="MobiDB-lite"/>
    </source>
</evidence>
<dbReference type="PANTHER" id="PTHR43837">
    <property type="entry name" value="RIBOSOMAL PROTEIN S12 METHYLTHIOTRANSFERASE RIMO"/>
    <property type="match status" value="1"/>
</dbReference>
<feature type="compositionally biased region" description="Polar residues" evidence="8">
    <location>
        <begin position="515"/>
        <end position="525"/>
    </location>
</feature>
<dbReference type="InterPro" id="IPR006638">
    <property type="entry name" value="Elp3/MiaA/NifB-like_rSAM"/>
</dbReference>
<feature type="compositionally biased region" description="Acidic residues" evidence="8">
    <location>
        <begin position="526"/>
        <end position="555"/>
    </location>
</feature>
<dbReference type="Proteomes" id="UP000295146">
    <property type="component" value="Unassembled WGS sequence"/>
</dbReference>
<dbReference type="FunFam" id="3.80.30.20:FF:000001">
    <property type="entry name" value="tRNA-2-methylthio-N(6)-dimethylallyladenosine synthase 2"/>
    <property type="match status" value="1"/>
</dbReference>
<comment type="cofactor">
    <cofactor evidence="7">
        <name>[4Fe-4S] cluster</name>
        <dbReference type="ChEBI" id="CHEBI:49883"/>
    </cofactor>
    <text evidence="7">Binds 2 [4Fe-4S] clusters. One cluster is coordinated with 3 cysteines and an exchangeable S-adenosyl-L-methionine.</text>
</comment>
<evidence type="ECO:0000313" key="12">
    <source>
        <dbReference type="Proteomes" id="UP000295146"/>
    </source>
</evidence>
<organism evidence="11 12">
    <name type="scientific">Kribbella pratensis</name>
    <dbReference type="NCBI Taxonomy" id="2512112"/>
    <lineage>
        <taxon>Bacteria</taxon>
        <taxon>Bacillati</taxon>
        <taxon>Actinomycetota</taxon>
        <taxon>Actinomycetes</taxon>
        <taxon>Propionibacteriales</taxon>
        <taxon>Kribbellaceae</taxon>
        <taxon>Kribbella</taxon>
    </lineage>
</organism>
<evidence type="ECO:0000259" key="9">
    <source>
        <dbReference type="PROSITE" id="PS51449"/>
    </source>
</evidence>
<gene>
    <name evidence="7" type="primary">rimO</name>
    <name evidence="11" type="ORF">EV653_1076</name>
</gene>
<feature type="domain" description="Radical SAM core" evidence="10">
    <location>
        <begin position="268"/>
        <end position="499"/>
    </location>
</feature>
<evidence type="ECO:0000259" key="10">
    <source>
        <dbReference type="PROSITE" id="PS51918"/>
    </source>
</evidence>
<dbReference type="GO" id="GO:0035599">
    <property type="term" value="F:aspartic acid methylthiotransferase activity"/>
    <property type="evidence" value="ECO:0007669"/>
    <property type="project" value="TreeGrafter"/>
</dbReference>
<protein>
    <recommendedName>
        <fullName evidence="7">Ribosomal protein uS12 methylthiotransferase RimO</fullName>
        <shortName evidence="7">uS12 MTTase</shortName>
        <shortName evidence="7">uS12 methylthiotransferase</shortName>
        <ecNumber evidence="7">2.8.4.4</ecNumber>
    </recommendedName>
    <alternativeName>
        <fullName evidence="7">Ribosomal protein uS12 (aspartate-C(3))-methylthiotransferase</fullName>
    </alternativeName>
    <alternativeName>
        <fullName evidence="7">Ribosome maturation factor RimO</fullName>
    </alternativeName>
</protein>
<dbReference type="Pfam" id="PF00919">
    <property type="entry name" value="UPF0004"/>
    <property type="match status" value="1"/>
</dbReference>
<keyword evidence="1 7" id="KW-0004">4Fe-4S</keyword>
<dbReference type="GO" id="GO:0035600">
    <property type="term" value="P:tRNA methylthiolation"/>
    <property type="evidence" value="ECO:0007669"/>
    <property type="project" value="UniProtKB-ARBA"/>
</dbReference>
<keyword evidence="6 7" id="KW-0411">Iron-sulfur</keyword>
<dbReference type="PROSITE" id="PS01278">
    <property type="entry name" value="MTTASE_RADICAL"/>
    <property type="match status" value="1"/>
</dbReference>
<evidence type="ECO:0000256" key="1">
    <source>
        <dbReference type="ARBA" id="ARBA00022485"/>
    </source>
</evidence>
<dbReference type="GO" id="GO:0005829">
    <property type="term" value="C:cytosol"/>
    <property type="evidence" value="ECO:0007669"/>
    <property type="project" value="TreeGrafter"/>
</dbReference>
<feature type="region of interest" description="Disordered" evidence="8">
    <location>
        <begin position="515"/>
        <end position="555"/>
    </location>
</feature>
<evidence type="ECO:0000256" key="6">
    <source>
        <dbReference type="ARBA" id="ARBA00023014"/>
    </source>
</evidence>